<evidence type="ECO:0000313" key="1">
    <source>
        <dbReference type="EMBL" id="KAJ7705621.1"/>
    </source>
</evidence>
<sequence length="409" mass="45042">MLCSARGSSSPPEGQVPMRSRGCSWWWSACLRATMISGLTALMHLSLERGSTQDTHSRGPVPFGFYLTLKGSRASRLPDTHAPFAASCTSLRCAPWGCWRITFGPTRSGRLREDTCVYCVRTPIWLIYLGPARSHGLNVTFGPLRMLGLPTSIPRHPVLALYYPVPCTRGRKPYSCPYPCVVLMPLVTFLVPRSLCPVPVPRAQDETSTKKLDGKWRMAKIVSTVPVLRISFRRARSPPNTCKRSGSLGGGDRAVVPVPVPAMQQLPLSSVRAVLSCALSCALLVRVPWARSSCSCAFPGLVPIQGRLSAFSLPTHSYAFPVHHYPYDMAEALRRVAPSSPSAPDPRRARTSTLFQGPCLPRRFRDIGLHGPFLCLSALSPFILSYPNNTFITRHPPPSAETCPKRWEH</sequence>
<dbReference type="Proteomes" id="UP001215598">
    <property type="component" value="Unassembled WGS sequence"/>
</dbReference>
<proteinExistence type="predicted"/>
<dbReference type="AlphaFoldDB" id="A0AAD7GUN8"/>
<reference evidence="1" key="1">
    <citation type="submission" date="2023-03" db="EMBL/GenBank/DDBJ databases">
        <title>Massive genome expansion in bonnet fungi (Mycena s.s.) driven by repeated elements and novel gene families across ecological guilds.</title>
        <authorList>
            <consortium name="Lawrence Berkeley National Laboratory"/>
            <person name="Harder C.B."/>
            <person name="Miyauchi S."/>
            <person name="Viragh M."/>
            <person name="Kuo A."/>
            <person name="Thoen E."/>
            <person name="Andreopoulos B."/>
            <person name="Lu D."/>
            <person name="Skrede I."/>
            <person name="Drula E."/>
            <person name="Henrissat B."/>
            <person name="Morin E."/>
            <person name="Kohler A."/>
            <person name="Barry K."/>
            <person name="LaButti K."/>
            <person name="Morin E."/>
            <person name="Salamov A."/>
            <person name="Lipzen A."/>
            <person name="Mereny Z."/>
            <person name="Hegedus B."/>
            <person name="Baldrian P."/>
            <person name="Stursova M."/>
            <person name="Weitz H."/>
            <person name="Taylor A."/>
            <person name="Grigoriev I.V."/>
            <person name="Nagy L.G."/>
            <person name="Martin F."/>
            <person name="Kauserud H."/>
        </authorList>
    </citation>
    <scope>NUCLEOTIDE SEQUENCE</scope>
    <source>
        <strain evidence="1">CBHHK182m</strain>
    </source>
</reference>
<gene>
    <name evidence="1" type="ORF">B0H16DRAFT_1827216</name>
</gene>
<protein>
    <submittedName>
        <fullName evidence="1">Uncharacterized protein</fullName>
    </submittedName>
</protein>
<evidence type="ECO:0000313" key="2">
    <source>
        <dbReference type="Proteomes" id="UP001215598"/>
    </source>
</evidence>
<comment type="caution">
    <text evidence="1">The sequence shown here is derived from an EMBL/GenBank/DDBJ whole genome shotgun (WGS) entry which is preliminary data.</text>
</comment>
<keyword evidence="2" id="KW-1185">Reference proteome</keyword>
<organism evidence="1 2">
    <name type="scientific">Mycena metata</name>
    <dbReference type="NCBI Taxonomy" id="1033252"/>
    <lineage>
        <taxon>Eukaryota</taxon>
        <taxon>Fungi</taxon>
        <taxon>Dikarya</taxon>
        <taxon>Basidiomycota</taxon>
        <taxon>Agaricomycotina</taxon>
        <taxon>Agaricomycetes</taxon>
        <taxon>Agaricomycetidae</taxon>
        <taxon>Agaricales</taxon>
        <taxon>Marasmiineae</taxon>
        <taxon>Mycenaceae</taxon>
        <taxon>Mycena</taxon>
    </lineage>
</organism>
<accession>A0AAD7GUN8</accession>
<name>A0AAD7GUN8_9AGAR</name>
<dbReference type="EMBL" id="JARKIB010000472">
    <property type="protein sequence ID" value="KAJ7705621.1"/>
    <property type="molecule type" value="Genomic_DNA"/>
</dbReference>